<proteinExistence type="predicted"/>
<name>A0A9N8DHA1_9STRA</name>
<accession>A0A9N8DHA1</accession>
<evidence type="ECO:0000313" key="2">
    <source>
        <dbReference type="EMBL" id="CAB9502732.1"/>
    </source>
</evidence>
<protein>
    <submittedName>
        <fullName evidence="2">Uncharacterized protein</fullName>
    </submittedName>
</protein>
<comment type="caution">
    <text evidence="2">The sequence shown here is derived from an EMBL/GenBank/DDBJ whole genome shotgun (WGS) entry which is preliminary data.</text>
</comment>
<reference evidence="2" key="1">
    <citation type="submission" date="2020-06" db="EMBL/GenBank/DDBJ databases">
        <authorList>
            <consortium name="Plant Systems Biology data submission"/>
        </authorList>
    </citation>
    <scope>NUCLEOTIDE SEQUENCE</scope>
    <source>
        <strain evidence="2">D6</strain>
    </source>
</reference>
<evidence type="ECO:0000313" key="3">
    <source>
        <dbReference type="Proteomes" id="UP001153069"/>
    </source>
</evidence>
<sequence length="283" mass="31830">MTPTNRPKQRTARRSDVGFLPDPSPGGARGYDAAHRTTAVALRTIGEDDDNIVEEEDNPAVANLRQDHLLLASMTSYQASNPYNLAWRHVFWNHPYPFGVKGTSRSRIIDWDEKSIFVETVKRNYAYIGSRAPQVGPYEKYTLTAAIRGGVHGKCWFDFFLRTGAPSVLKTYDFLDAVINGPGGIGEGGDDNTHTFICDHRSVHHNPLIVMVINNKRHRHLFRAPYYHCDGPIEYFFNHVQQLLALELHNIQTGQQLEQAIGGICQRAAGFSDNYFAHCGYAP</sequence>
<evidence type="ECO:0000256" key="1">
    <source>
        <dbReference type="SAM" id="MobiDB-lite"/>
    </source>
</evidence>
<dbReference type="AlphaFoldDB" id="A0A9N8DHA1"/>
<feature type="region of interest" description="Disordered" evidence="1">
    <location>
        <begin position="1"/>
        <end position="32"/>
    </location>
</feature>
<gene>
    <name evidence="2" type="ORF">SEMRO_144_G067060.1</name>
</gene>
<keyword evidence="3" id="KW-1185">Reference proteome</keyword>
<organism evidence="2 3">
    <name type="scientific">Seminavis robusta</name>
    <dbReference type="NCBI Taxonomy" id="568900"/>
    <lineage>
        <taxon>Eukaryota</taxon>
        <taxon>Sar</taxon>
        <taxon>Stramenopiles</taxon>
        <taxon>Ochrophyta</taxon>
        <taxon>Bacillariophyta</taxon>
        <taxon>Bacillariophyceae</taxon>
        <taxon>Bacillariophycidae</taxon>
        <taxon>Naviculales</taxon>
        <taxon>Naviculaceae</taxon>
        <taxon>Seminavis</taxon>
    </lineage>
</organism>
<dbReference type="EMBL" id="CAICTM010000143">
    <property type="protein sequence ID" value="CAB9502732.1"/>
    <property type="molecule type" value="Genomic_DNA"/>
</dbReference>
<dbReference type="OrthoDB" id="54715at2759"/>
<dbReference type="Proteomes" id="UP001153069">
    <property type="component" value="Unassembled WGS sequence"/>
</dbReference>